<dbReference type="InterPro" id="IPR036291">
    <property type="entry name" value="NAD(P)-bd_dom_sf"/>
</dbReference>
<keyword evidence="3" id="KW-1185">Reference proteome</keyword>
<protein>
    <submittedName>
        <fullName evidence="2">SDR family oxidoreductase</fullName>
    </submittedName>
</protein>
<dbReference type="PANTHER" id="PTHR42879">
    <property type="entry name" value="3-OXOACYL-(ACYL-CARRIER-PROTEIN) REDUCTASE"/>
    <property type="match status" value="1"/>
</dbReference>
<comment type="caution">
    <text evidence="2">The sequence shown here is derived from an EMBL/GenBank/DDBJ whole genome shotgun (WGS) entry which is preliminary data.</text>
</comment>
<evidence type="ECO:0000256" key="1">
    <source>
        <dbReference type="ARBA" id="ARBA00006484"/>
    </source>
</evidence>
<proteinExistence type="inferred from homology"/>
<dbReference type="InterPro" id="IPR020904">
    <property type="entry name" value="Sc_DH/Rdtase_CS"/>
</dbReference>
<dbReference type="Pfam" id="PF00106">
    <property type="entry name" value="adh_short"/>
    <property type="match status" value="1"/>
</dbReference>
<dbReference type="PANTHER" id="PTHR42879:SF2">
    <property type="entry name" value="3-OXOACYL-[ACYL-CARRIER-PROTEIN] REDUCTASE FABG"/>
    <property type="match status" value="1"/>
</dbReference>
<evidence type="ECO:0000313" key="3">
    <source>
        <dbReference type="Proteomes" id="UP000317747"/>
    </source>
</evidence>
<reference evidence="2 3" key="1">
    <citation type="submission" date="2019-06" db="EMBL/GenBank/DDBJ databases">
        <title>Taxogenomics and systematics of the genus Pantoea.</title>
        <authorList>
            <person name="Tambong J.T."/>
        </authorList>
    </citation>
    <scope>NUCLEOTIDE SEQUENCE [LARGE SCALE GENOMIC DNA]</scope>
    <source>
        <strain evidence="2 3">LMG 24200</strain>
    </source>
</reference>
<accession>A0A506QQL5</accession>
<dbReference type="EMBL" id="VHJA01000023">
    <property type="protein sequence ID" value="TPV48059.1"/>
    <property type="molecule type" value="Genomic_DNA"/>
</dbReference>
<dbReference type="CDD" id="cd05233">
    <property type="entry name" value="SDR_c"/>
    <property type="match status" value="1"/>
</dbReference>
<dbReference type="AlphaFoldDB" id="A0A506QQL5"/>
<dbReference type="PROSITE" id="PS00061">
    <property type="entry name" value="ADH_SHORT"/>
    <property type="match status" value="1"/>
</dbReference>
<dbReference type="InterPro" id="IPR050259">
    <property type="entry name" value="SDR"/>
</dbReference>
<name>A0A506QQL5_9GAMM</name>
<evidence type="ECO:0000313" key="2">
    <source>
        <dbReference type="EMBL" id="TPV48059.1"/>
    </source>
</evidence>
<dbReference type="SUPFAM" id="SSF51735">
    <property type="entry name" value="NAD(P)-binding Rossmann-fold domains"/>
    <property type="match status" value="1"/>
</dbReference>
<dbReference type="Gene3D" id="3.40.50.720">
    <property type="entry name" value="NAD(P)-binding Rossmann-like Domain"/>
    <property type="match status" value="1"/>
</dbReference>
<organism evidence="2 3">
    <name type="scientific">Pantoea deleyi</name>
    <dbReference type="NCBI Taxonomy" id="470932"/>
    <lineage>
        <taxon>Bacteria</taxon>
        <taxon>Pseudomonadati</taxon>
        <taxon>Pseudomonadota</taxon>
        <taxon>Gammaproteobacteria</taxon>
        <taxon>Enterobacterales</taxon>
        <taxon>Erwiniaceae</taxon>
        <taxon>Pantoea</taxon>
    </lineage>
</organism>
<dbReference type="Proteomes" id="UP000317747">
    <property type="component" value="Unassembled WGS sequence"/>
</dbReference>
<dbReference type="InterPro" id="IPR002347">
    <property type="entry name" value="SDR_fam"/>
</dbReference>
<comment type="similarity">
    <text evidence="1">Belongs to the short-chain dehydrogenases/reductases (SDR) family.</text>
</comment>
<dbReference type="OrthoDB" id="9806974at2"/>
<dbReference type="GO" id="GO:0032787">
    <property type="term" value="P:monocarboxylic acid metabolic process"/>
    <property type="evidence" value="ECO:0007669"/>
    <property type="project" value="UniProtKB-ARBA"/>
</dbReference>
<gene>
    <name evidence="2" type="ORF">FJW01_02200</name>
</gene>
<sequence length="259" mass="28657">MIMNSQSDKSVPVDSYSRTALVLAGSSELGASIIDDLVNQKYKVIFTWWKNEPRALNLLQKHRGSIEAIRLDLSCEDSVTAFCKGLSTRYIKTTIYCAGINPAALCDEIEASMLTSISRVNFISATLIFNAIVKKMKAHKDAGTCLVYISSVAAQKVSIGNSLYGATKLAMERYLSGVAFEMARFNVRTLSVSPGYIKTRMLDEYCEKKGITLRDIEKKIPMRKMLNPQDVVNTIRCFTNNQIVTTGVTLTLGHGEGFI</sequence>
<dbReference type="PRINTS" id="PR00081">
    <property type="entry name" value="GDHRDH"/>
</dbReference>